<evidence type="ECO:0000313" key="3">
    <source>
        <dbReference type="Proteomes" id="UP000693970"/>
    </source>
</evidence>
<evidence type="ECO:0000313" key="2">
    <source>
        <dbReference type="EMBL" id="KAG7361769.1"/>
    </source>
</evidence>
<reference evidence="2" key="1">
    <citation type="journal article" date="2021" name="Sci. Rep.">
        <title>Diploid genomic architecture of Nitzschia inconspicua, an elite biomass production diatom.</title>
        <authorList>
            <person name="Oliver A."/>
            <person name="Podell S."/>
            <person name="Pinowska A."/>
            <person name="Traller J.C."/>
            <person name="Smith S.R."/>
            <person name="McClure R."/>
            <person name="Beliaev A."/>
            <person name="Bohutskyi P."/>
            <person name="Hill E.A."/>
            <person name="Rabines A."/>
            <person name="Zheng H."/>
            <person name="Allen L.Z."/>
            <person name="Kuo A."/>
            <person name="Grigoriev I.V."/>
            <person name="Allen A.E."/>
            <person name="Hazlebeck D."/>
            <person name="Allen E.E."/>
        </authorList>
    </citation>
    <scope>NUCLEOTIDE SEQUENCE</scope>
    <source>
        <strain evidence="2">Hildebrandi</strain>
    </source>
</reference>
<evidence type="ECO:0000256" key="1">
    <source>
        <dbReference type="SAM" id="MobiDB-lite"/>
    </source>
</evidence>
<feature type="compositionally biased region" description="Basic and acidic residues" evidence="1">
    <location>
        <begin position="49"/>
        <end position="59"/>
    </location>
</feature>
<dbReference type="Proteomes" id="UP000693970">
    <property type="component" value="Unassembled WGS sequence"/>
</dbReference>
<keyword evidence="3" id="KW-1185">Reference proteome</keyword>
<feature type="region of interest" description="Disordered" evidence="1">
    <location>
        <begin position="49"/>
        <end position="75"/>
    </location>
</feature>
<accession>A0A9K3PYF2</accession>
<organism evidence="2 3">
    <name type="scientific">Nitzschia inconspicua</name>
    <dbReference type="NCBI Taxonomy" id="303405"/>
    <lineage>
        <taxon>Eukaryota</taxon>
        <taxon>Sar</taxon>
        <taxon>Stramenopiles</taxon>
        <taxon>Ochrophyta</taxon>
        <taxon>Bacillariophyta</taxon>
        <taxon>Bacillariophyceae</taxon>
        <taxon>Bacillariophycidae</taxon>
        <taxon>Bacillariales</taxon>
        <taxon>Bacillariaceae</taxon>
        <taxon>Nitzschia</taxon>
    </lineage>
</organism>
<feature type="compositionally biased region" description="Polar residues" evidence="1">
    <location>
        <begin position="60"/>
        <end position="71"/>
    </location>
</feature>
<proteinExistence type="predicted"/>
<reference evidence="2" key="2">
    <citation type="submission" date="2021-04" db="EMBL/GenBank/DDBJ databases">
        <authorList>
            <person name="Podell S."/>
        </authorList>
    </citation>
    <scope>NUCLEOTIDE SEQUENCE</scope>
    <source>
        <strain evidence="2">Hildebrandi</strain>
    </source>
</reference>
<gene>
    <name evidence="2" type="ORF">IV203_036870</name>
</gene>
<dbReference type="EMBL" id="JAGRRH010000013">
    <property type="protein sequence ID" value="KAG7361769.1"/>
    <property type="molecule type" value="Genomic_DNA"/>
</dbReference>
<comment type="caution">
    <text evidence="2">The sequence shown here is derived from an EMBL/GenBank/DDBJ whole genome shotgun (WGS) entry which is preliminary data.</text>
</comment>
<dbReference type="AlphaFoldDB" id="A0A9K3PYF2"/>
<sequence>MKFIVDEAFEAAMGGAGKNNGVARFVWLLKMLTAGFNCDSTILQAKDSDNATHDRHKGESNNVVHGQQPKTGQKKMSLKASIAAWKAKKGKTTYNGVNDNVFQEHYVYTTTIPVVKSSTPTAAESRRNLPLSPEEPALADLLTEDERQAIYDYTCGDLCDEMNSALRRQDAKVPSHIEEKVQLITKGLREVFCDPGCFSTSTDESAAMNFMREDGDDLEGIMFSITYKMSGKAIHFLSGCRHEAEVLYPSSTKFIITKHEGNKVFMTKLVEDEVEESVVSLLRGAEEESEAAIISITVFGPPEDDEDGDVVEEEIIASGQRLRAPKTTNVGMENDGLVTLHVKRSTEIGSTSRAWWVCFQKWTKTVRSNDKKVDSSTVSFGKG</sequence>
<name>A0A9K3PYF2_9STRA</name>
<protein>
    <submittedName>
        <fullName evidence="2">ADP-ribosyltransferase exoenzyme</fullName>
    </submittedName>
</protein>